<protein>
    <submittedName>
        <fullName evidence="2">Uncharacterized protein</fullName>
    </submittedName>
</protein>
<dbReference type="EMBL" id="FQYZ01000001">
    <property type="protein sequence ID" value="SHI42474.1"/>
    <property type="molecule type" value="Genomic_DNA"/>
</dbReference>
<reference evidence="2 3" key="1">
    <citation type="submission" date="2016-11" db="EMBL/GenBank/DDBJ databases">
        <authorList>
            <person name="Varghese N."/>
            <person name="Submissions S."/>
        </authorList>
    </citation>
    <scope>NUCLEOTIDE SEQUENCE [LARGE SCALE GENOMIC DNA]</scope>
    <source>
        <strain evidence="2 3">DSM 16310</strain>
    </source>
</reference>
<proteinExistence type="predicted"/>
<feature type="region of interest" description="Disordered" evidence="1">
    <location>
        <begin position="1"/>
        <end position="84"/>
    </location>
</feature>
<evidence type="ECO:0000313" key="3">
    <source>
        <dbReference type="Proteomes" id="UP000184408"/>
    </source>
</evidence>
<organism evidence="2 3">
    <name type="scientific">Thalassobacter stenotrophicus DSM 16310</name>
    <dbReference type="NCBI Taxonomy" id="1123361"/>
    <lineage>
        <taxon>Bacteria</taxon>
        <taxon>Pseudomonadati</taxon>
        <taxon>Pseudomonadota</taxon>
        <taxon>Alphaproteobacteria</taxon>
        <taxon>Rhodobacterales</taxon>
        <taxon>Roseobacteraceae</taxon>
        <taxon>Thalassobacter</taxon>
    </lineage>
</organism>
<sequence length="84" mass="9135">MCGVQAGSLNLTQPFKAKTAADHSGVNSVNRTRKNRRSAQETAGKSNKFTQRHESCEASLRGVRDQQLTGTSFSKGGPIHEFKT</sequence>
<evidence type="ECO:0000256" key="1">
    <source>
        <dbReference type="SAM" id="MobiDB-lite"/>
    </source>
</evidence>
<keyword evidence="3" id="KW-1185">Reference proteome</keyword>
<name>A0ABY1I0T4_9RHOB</name>
<accession>A0ABY1I0T4</accession>
<dbReference type="Proteomes" id="UP000184408">
    <property type="component" value="Unassembled WGS sequence"/>
</dbReference>
<feature type="compositionally biased region" description="Polar residues" evidence="1">
    <location>
        <begin position="40"/>
        <end position="49"/>
    </location>
</feature>
<comment type="caution">
    <text evidence="2">The sequence shown here is derived from an EMBL/GenBank/DDBJ whole genome shotgun (WGS) entry which is preliminary data.</text>
</comment>
<evidence type="ECO:0000313" key="2">
    <source>
        <dbReference type="EMBL" id="SHI42474.1"/>
    </source>
</evidence>
<gene>
    <name evidence="2" type="ORF">SAMN02744035_00545</name>
</gene>